<organism evidence="1">
    <name type="scientific">Rhizophora mucronata</name>
    <name type="common">Asiatic mangrove</name>
    <dbReference type="NCBI Taxonomy" id="61149"/>
    <lineage>
        <taxon>Eukaryota</taxon>
        <taxon>Viridiplantae</taxon>
        <taxon>Streptophyta</taxon>
        <taxon>Embryophyta</taxon>
        <taxon>Tracheophyta</taxon>
        <taxon>Spermatophyta</taxon>
        <taxon>Magnoliopsida</taxon>
        <taxon>eudicotyledons</taxon>
        <taxon>Gunneridae</taxon>
        <taxon>Pentapetalae</taxon>
        <taxon>rosids</taxon>
        <taxon>fabids</taxon>
        <taxon>Malpighiales</taxon>
        <taxon>Rhizophoraceae</taxon>
        <taxon>Rhizophora</taxon>
    </lineage>
</organism>
<proteinExistence type="predicted"/>
<reference evidence="1" key="1">
    <citation type="submission" date="2018-02" db="EMBL/GenBank/DDBJ databases">
        <title>Rhizophora mucronata_Transcriptome.</title>
        <authorList>
            <person name="Meera S.P."/>
            <person name="Sreeshan A."/>
            <person name="Augustine A."/>
        </authorList>
    </citation>
    <scope>NUCLEOTIDE SEQUENCE</scope>
    <source>
        <tissue evidence="1">Leaf</tissue>
    </source>
</reference>
<accession>A0A2P2NBS1</accession>
<name>A0A2P2NBS1_RHIMU</name>
<sequence length="18" mass="2198">MCRKSLENKIFDLHSFTQ</sequence>
<dbReference type="AlphaFoldDB" id="A0A2P2NBS1"/>
<protein>
    <submittedName>
        <fullName evidence="1">Uncharacterized protein</fullName>
    </submittedName>
</protein>
<dbReference type="EMBL" id="GGEC01059454">
    <property type="protein sequence ID" value="MBX39938.1"/>
    <property type="molecule type" value="Transcribed_RNA"/>
</dbReference>
<evidence type="ECO:0000313" key="1">
    <source>
        <dbReference type="EMBL" id="MBX39938.1"/>
    </source>
</evidence>